<dbReference type="AlphaFoldDB" id="A0A6B1F7W9"/>
<feature type="region of interest" description="Disordered" evidence="1">
    <location>
        <begin position="1"/>
        <end position="20"/>
    </location>
</feature>
<gene>
    <name evidence="2" type="ORF">F4162_09055</name>
</gene>
<comment type="caution">
    <text evidence="2">The sequence shown here is derived from an EMBL/GenBank/DDBJ whole genome shotgun (WGS) entry which is preliminary data.</text>
</comment>
<protein>
    <submittedName>
        <fullName evidence="2">Uncharacterized protein</fullName>
    </submittedName>
</protein>
<proteinExistence type="predicted"/>
<organism evidence="2">
    <name type="scientific">Synechococcus sp. SB0676_bin_10</name>
    <dbReference type="NCBI Taxonomy" id="2604869"/>
    <lineage>
        <taxon>Bacteria</taxon>
        <taxon>Bacillati</taxon>
        <taxon>Cyanobacteriota</taxon>
        <taxon>Cyanophyceae</taxon>
        <taxon>Synechococcales</taxon>
        <taxon>Synechococcaceae</taxon>
        <taxon>Synechococcus</taxon>
    </lineage>
</organism>
<accession>A0A6B1F7W9</accession>
<evidence type="ECO:0000256" key="1">
    <source>
        <dbReference type="SAM" id="MobiDB-lite"/>
    </source>
</evidence>
<reference evidence="2" key="1">
    <citation type="submission" date="2019-09" db="EMBL/GenBank/DDBJ databases">
        <title>Characterisation of the sponge microbiome using genome-centric metagenomics.</title>
        <authorList>
            <person name="Engelberts J.P."/>
            <person name="Robbins S.J."/>
            <person name="De Goeij J.M."/>
            <person name="Aranda M."/>
            <person name="Bell S.C."/>
            <person name="Webster N.S."/>
        </authorList>
    </citation>
    <scope>NUCLEOTIDE SEQUENCE</scope>
    <source>
        <strain evidence="2">SB0676_bin_10</strain>
    </source>
</reference>
<sequence>MARQSQELPLRNAHGQPFKFSQPPELLAALHRIDMKAGGRIGGPEGVINDQMRDHDLITSLQEEAITFSQLEGAATTGDMAKNLIRSGRPTRTVVSR</sequence>
<evidence type="ECO:0000313" key="2">
    <source>
        <dbReference type="EMBL" id="MYG39081.1"/>
    </source>
</evidence>
<dbReference type="EMBL" id="VYDO01000285">
    <property type="protein sequence ID" value="MYG39081.1"/>
    <property type="molecule type" value="Genomic_DNA"/>
</dbReference>
<name>A0A6B1F7W9_9SYNE</name>